<dbReference type="EMBL" id="JAJNEC010000004">
    <property type="protein sequence ID" value="MCD2422200.1"/>
    <property type="molecule type" value="Genomic_DNA"/>
</dbReference>
<accession>A0ABS8PMW3</accession>
<dbReference type="RefSeq" id="WP_231003103.1">
    <property type="nucleotide sequence ID" value="NZ_JAJNEC010000004.1"/>
</dbReference>
<dbReference type="InterPro" id="IPR001173">
    <property type="entry name" value="Glyco_trans_2-like"/>
</dbReference>
<comment type="caution">
    <text evidence="2">The sequence shown here is derived from an EMBL/GenBank/DDBJ whole genome shotgun (WGS) entry which is preliminary data.</text>
</comment>
<organism evidence="2 3">
    <name type="scientific">Niabella pedocola</name>
    <dbReference type="NCBI Taxonomy" id="1752077"/>
    <lineage>
        <taxon>Bacteria</taxon>
        <taxon>Pseudomonadati</taxon>
        <taxon>Bacteroidota</taxon>
        <taxon>Chitinophagia</taxon>
        <taxon>Chitinophagales</taxon>
        <taxon>Chitinophagaceae</taxon>
        <taxon>Niabella</taxon>
    </lineage>
</organism>
<evidence type="ECO:0000259" key="1">
    <source>
        <dbReference type="Pfam" id="PF00535"/>
    </source>
</evidence>
<protein>
    <submittedName>
        <fullName evidence="2">Glycosyltransferase</fullName>
    </submittedName>
</protein>
<dbReference type="Proteomes" id="UP001199816">
    <property type="component" value="Unassembled WGS sequence"/>
</dbReference>
<evidence type="ECO:0000313" key="2">
    <source>
        <dbReference type="EMBL" id="MCD2422200.1"/>
    </source>
</evidence>
<sequence length="307" mass="35386">MQPLISICVPAYESAGLVQRLLDSIALQTFKDYEVIITDDSRSNAIETLSDTYHSSIQQLSYFKNTIPLGSPANWNKAIGKARGQWIKLMHHDDFFTTPDALTIFAQKATDAQSGNFIFCKYISRSADTETTHPVTSLELRLLGKSPVNLFKRNFIGPPSTTLIRNNVTDWYDERVKWVVDFEFYIRYLARETFTYIPESLIGIGVHEAQITSEVFRQKETEIPENFYLLKKLGTGILDNIYAYDYYWRSFRNLKIRTNADLVPYVDIATLPESMLRLMKFQFAIPLSLLKIGPLSKSLMFLSYCFR</sequence>
<dbReference type="InterPro" id="IPR029044">
    <property type="entry name" value="Nucleotide-diphossugar_trans"/>
</dbReference>
<feature type="domain" description="Glycosyltransferase 2-like" evidence="1">
    <location>
        <begin position="6"/>
        <end position="137"/>
    </location>
</feature>
<name>A0ABS8PMW3_9BACT</name>
<dbReference type="Pfam" id="PF00535">
    <property type="entry name" value="Glycos_transf_2"/>
    <property type="match status" value="1"/>
</dbReference>
<dbReference type="PANTHER" id="PTHR22916">
    <property type="entry name" value="GLYCOSYLTRANSFERASE"/>
    <property type="match status" value="1"/>
</dbReference>
<dbReference type="Gene3D" id="3.90.550.10">
    <property type="entry name" value="Spore Coat Polysaccharide Biosynthesis Protein SpsA, Chain A"/>
    <property type="match status" value="1"/>
</dbReference>
<evidence type="ECO:0000313" key="3">
    <source>
        <dbReference type="Proteomes" id="UP001199816"/>
    </source>
</evidence>
<gene>
    <name evidence="2" type="ORF">LQ567_05460</name>
</gene>
<reference evidence="2 3" key="1">
    <citation type="submission" date="2021-11" db="EMBL/GenBank/DDBJ databases">
        <title>Genomic of Niabella pedocola.</title>
        <authorList>
            <person name="Wu T."/>
        </authorList>
    </citation>
    <scope>NUCLEOTIDE SEQUENCE [LARGE SCALE GENOMIC DNA]</scope>
    <source>
        <strain evidence="2 3">JCM 31011</strain>
    </source>
</reference>
<keyword evidence="3" id="KW-1185">Reference proteome</keyword>
<proteinExistence type="predicted"/>
<dbReference type="PANTHER" id="PTHR22916:SF3">
    <property type="entry name" value="UDP-GLCNAC:BETAGAL BETA-1,3-N-ACETYLGLUCOSAMINYLTRANSFERASE-LIKE PROTEIN 1"/>
    <property type="match status" value="1"/>
</dbReference>
<dbReference type="SUPFAM" id="SSF53448">
    <property type="entry name" value="Nucleotide-diphospho-sugar transferases"/>
    <property type="match status" value="1"/>
</dbReference>